<dbReference type="SUPFAM" id="SSF57567">
    <property type="entry name" value="Serine protease inhibitors"/>
    <property type="match status" value="1"/>
</dbReference>
<dbReference type="Pfam" id="PF00094">
    <property type="entry name" value="VWD"/>
    <property type="match status" value="1"/>
</dbReference>
<evidence type="ECO:0000313" key="5">
    <source>
        <dbReference type="Proteomes" id="UP000678393"/>
    </source>
</evidence>
<feature type="non-terminal residue" evidence="4">
    <location>
        <position position="464"/>
    </location>
</feature>
<dbReference type="InterPro" id="IPR036084">
    <property type="entry name" value="Ser_inhib-like_sf"/>
</dbReference>
<keyword evidence="5" id="KW-1185">Reference proteome</keyword>
<name>A0A8S4A8R4_9EUPU</name>
<dbReference type="Pfam" id="PF08742">
    <property type="entry name" value="C8"/>
    <property type="match status" value="1"/>
</dbReference>
<keyword evidence="1" id="KW-1015">Disulfide bond</keyword>
<comment type="caution">
    <text evidence="4">The sequence shown here is derived from an EMBL/GenBank/DDBJ whole genome shotgun (WGS) entry which is preliminary data.</text>
</comment>
<keyword evidence="2" id="KW-0325">Glycoprotein</keyword>
<evidence type="ECO:0000256" key="1">
    <source>
        <dbReference type="ARBA" id="ARBA00023157"/>
    </source>
</evidence>
<dbReference type="OrthoDB" id="6126542at2759"/>
<proteinExistence type="predicted"/>
<dbReference type="InterPro" id="IPR014853">
    <property type="entry name" value="VWF/SSPO/ZAN-like_Cys-rich_dom"/>
</dbReference>
<feature type="non-terminal residue" evidence="4">
    <location>
        <position position="1"/>
    </location>
</feature>
<dbReference type="Proteomes" id="UP000678393">
    <property type="component" value="Unassembled WGS sequence"/>
</dbReference>
<evidence type="ECO:0000256" key="2">
    <source>
        <dbReference type="ARBA" id="ARBA00023180"/>
    </source>
</evidence>
<protein>
    <recommendedName>
        <fullName evidence="3">VWFD domain-containing protein</fullName>
    </recommendedName>
</protein>
<dbReference type="PROSITE" id="PS51233">
    <property type="entry name" value="VWFD"/>
    <property type="match status" value="1"/>
</dbReference>
<dbReference type="PANTHER" id="PTHR11339:SF402">
    <property type="entry name" value="VWFD DOMAIN-CONTAINING PROTEIN"/>
    <property type="match status" value="1"/>
</dbReference>
<organism evidence="4 5">
    <name type="scientific">Candidula unifasciata</name>
    <dbReference type="NCBI Taxonomy" id="100452"/>
    <lineage>
        <taxon>Eukaryota</taxon>
        <taxon>Metazoa</taxon>
        <taxon>Spiralia</taxon>
        <taxon>Lophotrochozoa</taxon>
        <taxon>Mollusca</taxon>
        <taxon>Gastropoda</taxon>
        <taxon>Heterobranchia</taxon>
        <taxon>Euthyneura</taxon>
        <taxon>Panpulmonata</taxon>
        <taxon>Eupulmonata</taxon>
        <taxon>Stylommatophora</taxon>
        <taxon>Helicina</taxon>
        <taxon>Helicoidea</taxon>
        <taxon>Geomitridae</taxon>
        <taxon>Candidula</taxon>
    </lineage>
</organism>
<reference evidence="4" key="1">
    <citation type="submission" date="2021-04" db="EMBL/GenBank/DDBJ databases">
        <authorList>
            <consortium name="Molecular Ecology Group"/>
        </authorList>
    </citation>
    <scope>NUCLEOTIDE SEQUENCE</scope>
</reference>
<evidence type="ECO:0000259" key="3">
    <source>
        <dbReference type="PROSITE" id="PS51233"/>
    </source>
</evidence>
<evidence type="ECO:0000313" key="4">
    <source>
        <dbReference type="EMBL" id="CAG5136628.1"/>
    </source>
</evidence>
<dbReference type="InterPro" id="IPR050780">
    <property type="entry name" value="Mucin_vWF_Thrombospondin_sf"/>
</dbReference>
<dbReference type="PANTHER" id="PTHR11339">
    <property type="entry name" value="EXTRACELLULAR MATRIX GLYCOPROTEIN RELATED"/>
    <property type="match status" value="1"/>
</dbReference>
<dbReference type="CDD" id="cd19941">
    <property type="entry name" value="TIL"/>
    <property type="match status" value="1"/>
</dbReference>
<gene>
    <name evidence="4" type="ORF">CUNI_LOCUS22186</name>
</gene>
<accession>A0A8S4A8R4</accession>
<sequence length="464" mass="50734">DVYIRTSKAALAISGRTLVLVLDGSDPVTYNFTDFKTSAKIGDITINYDENRGSLYITIVIENEPVRIRRDDNGPVLISMKTSSQFAGKTEGGCGNLNSNCGQGLKTCKPEDLKSANAACAPLYDFKSCHDAVPVESYLGTCLQVFCTDLYETNLTAAMESVCSSFEQYQTECVIATKKMYPWRNATLCPPKCSPDKVFNALIENKCQPTCGILPESSNNKGCNVEPYGGCVCAQGYSLDRGNCVRREECPCRASDNKYYNASQKFNVPGTCDVCTCDVGGQWKCNETLPTCYGSCSVYAGRFIMPFDYNVYKINNPCGRLTLVEYGNITVTLETTTTSDRKSTINTLRINVDGTETTIQTTLAGATTQNALTPRIVAGQITNNYYFVDVDGGTLRIYITREGLYYIRVDTSIFAKKVTGACGDFDGVKENDFMNKDNSGVSGQEFIAIQGACPTAEYQDVSTL</sequence>
<dbReference type="AlphaFoldDB" id="A0A8S4A8R4"/>
<dbReference type="EMBL" id="CAJHNH020008549">
    <property type="protein sequence ID" value="CAG5136628.1"/>
    <property type="molecule type" value="Genomic_DNA"/>
</dbReference>
<dbReference type="Gene3D" id="2.10.25.10">
    <property type="entry name" value="Laminin"/>
    <property type="match status" value="1"/>
</dbReference>
<dbReference type="InterPro" id="IPR001846">
    <property type="entry name" value="VWF_type-D"/>
</dbReference>
<feature type="domain" description="VWFD" evidence="3">
    <location>
        <begin position="294"/>
        <end position="459"/>
    </location>
</feature>